<reference evidence="1 2" key="1">
    <citation type="submission" date="2018-03" db="EMBL/GenBank/DDBJ databases">
        <title>Genomic Encyclopedia of Archaeal and Bacterial Type Strains, Phase II (KMG-II): from individual species to whole genera.</title>
        <authorList>
            <person name="Goeker M."/>
        </authorList>
    </citation>
    <scope>NUCLEOTIDE SEQUENCE [LARGE SCALE GENOMIC DNA]</scope>
    <source>
        <strain evidence="1 2">DSM 13175</strain>
    </source>
</reference>
<dbReference type="InterPro" id="IPR029044">
    <property type="entry name" value="Nucleotide-diphossugar_trans"/>
</dbReference>
<keyword evidence="2" id="KW-1185">Reference proteome</keyword>
<keyword evidence="1" id="KW-0808">Transferase</keyword>
<protein>
    <submittedName>
        <fullName evidence="1">GT2 family glycosyltransferase</fullName>
    </submittedName>
</protein>
<evidence type="ECO:0000313" key="2">
    <source>
        <dbReference type="Proteomes" id="UP000238205"/>
    </source>
</evidence>
<dbReference type="EMBL" id="PVTO01000009">
    <property type="protein sequence ID" value="PRY82676.1"/>
    <property type="molecule type" value="Genomic_DNA"/>
</dbReference>
<evidence type="ECO:0000313" key="1">
    <source>
        <dbReference type="EMBL" id="PRY82676.1"/>
    </source>
</evidence>
<organism evidence="1 2">
    <name type="scientific">Alkalibacterium olivapovliticus</name>
    <dbReference type="NCBI Taxonomy" id="99907"/>
    <lineage>
        <taxon>Bacteria</taxon>
        <taxon>Bacillati</taxon>
        <taxon>Bacillota</taxon>
        <taxon>Bacilli</taxon>
        <taxon>Lactobacillales</taxon>
        <taxon>Carnobacteriaceae</taxon>
        <taxon>Alkalibacterium</taxon>
    </lineage>
</organism>
<accession>A0A2T0W7M7</accession>
<dbReference type="RefSeq" id="WP_106192698.1">
    <property type="nucleotide sequence ID" value="NZ_PVTO01000009.1"/>
</dbReference>
<dbReference type="OrthoDB" id="2047934at2"/>
<dbReference type="SUPFAM" id="SSF53448">
    <property type="entry name" value="Nucleotide-diphospho-sugar transferases"/>
    <property type="match status" value="1"/>
</dbReference>
<gene>
    <name evidence="1" type="ORF">CLV38_1095</name>
</gene>
<sequence length="274" mass="32243">MSKFLNIVINYANEEEVLNYATQLSKQSISKDIVLVVVNNKISEGIKVDFQKELEDLNITTHLFDPKSNLGYLNGAFFGYRKYINSASNRPQWIVISNTDIIINEKDFFKKFLESEYSEDIWCIAPSVYNLKNETYDNPKYIDRIPANKMKKSIYIHDKPILSSLYLTLGKYKAKKNKRIKKESQYAYAVQGCFFALNIEFMEIIKNQEYKGFLFGEENFIAELITKQNKKSYCNNEIEIIHNEKTSTGGLNYQKRAQFYFSSHKFIYEEFYKD</sequence>
<dbReference type="AlphaFoldDB" id="A0A2T0W7M7"/>
<comment type="caution">
    <text evidence="1">The sequence shown here is derived from an EMBL/GenBank/DDBJ whole genome shotgun (WGS) entry which is preliminary data.</text>
</comment>
<dbReference type="Proteomes" id="UP000238205">
    <property type="component" value="Unassembled WGS sequence"/>
</dbReference>
<proteinExistence type="predicted"/>
<dbReference type="GO" id="GO:0016740">
    <property type="term" value="F:transferase activity"/>
    <property type="evidence" value="ECO:0007669"/>
    <property type="project" value="UniProtKB-KW"/>
</dbReference>
<name>A0A2T0W7M7_9LACT</name>